<dbReference type="Pfam" id="PF20578">
    <property type="entry name" value="aBig_2"/>
    <property type="match status" value="1"/>
</dbReference>
<dbReference type="Gene3D" id="3.20.20.80">
    <property type="entry name" value="Glycosidases"/>
    <property type="match status" value="1"/>
</dbReference>
<dbReference type="Gene3D" id="2.60.40.4270">
    <property type="entry name" value="Listeria-Bacteroides repeat domain"/>
    <property type="match status" value="4"/>
</dbReference>
<keyword evidence="6" id="KW-1185">Reference proteome</keyword>
<dbReference type="Proteomes" id="UP001153404">
    <property type="component" value="Unassembled WGS sequence"/>
</dbReference>
<evidence type="ECO:0000256" key="3">
    <source>
        <dbReference type="SAM" id="SignalP"/>
    </source>
</evidence>
<dbReference type="InterPro" id="IPR042229">
    <property type="entry name" value="Listeria/Bacterioides_rpt_sf"/>
</dbReference>
<reference evidence="5" key="1">
    <citation type="submission" date="2022-10" db="EMBL/GenBank/DDBJ databases">
        <title>Comparative genomic analysis of Cohnella hashimotonis sp. nov., isolated from the International Space Station.</title>
        <authorList>
            <person name="Simpson A."/>
            <person name="Venkateswaran K."/>
        </authorList>
    </citation>
    <scope>NUCLEOTIDE SEQUENCE</scope>
    <source>
        <strain evidence="5">DSM 28161</strain>
    </source>
</reference>
<dbReference type="RefSeq" id="WP_277529037.1">
    <property type="nucleotide sequence ID" value="NZ_JAPDIA010000001.1"/>
</dbReference>
<dbReference type="NCBIfam" id="TIGR02543">
    <property type="entry name" value="List_Bact_rpt"/>
    <property type="match status" value="2"/>
</dbReference>
<feature type="domain" description="SLH" evidence="4">
    <location>
        <begin position="1536"/>
        <end position="1599"/>
    </location>
</feature>
<dbReference type="GO" id="GO:0005975">
    <property type="term" value="P:carbohydrate metabolic process"/>
    <property type="evidence" value="ECO:0007669"/>
    <property type="project" value="InterPro"/>
</dbReference>
<evidence type="ECO:0000313" key="5">
    <source>
        <dbReference type="EMBL" id="MDG0808505.1"/>
    </source>
</evidence>
<feature type="region of interest" description="Disordered" evidence="2">
    <location>
        <begin position="1263"/>
        <end position="1292"/>
    </location>
</feature>
<dbReference type="SMART" id="SM00642">
    <property type="entry name" value="Aamy"/>
    <property type="match status" value="1"/>
</dbReference>
<dbReference type="InterPro" id="IPR006047">
    <property type="entry name" value="GH13_cat_dom"/>
</dbReference>
<dbReference type="InterPro" id="IPR017853">
    <property type="entry name" value="GH"/>
</dbReference>
<comment type="subcellular location">
    <subcellularLocation>
        <location evidence="1">Cell envelope</location>
    </subcellularLocation>
</comment>
<feature type="compositionally biased region" description="Pro residues" evidence="2">
    <location>
        <begin position="1270"/>
        <end position="1286"/>
    </location>
</feature>
<comment type="caution">
    <text evidence="5">The sequence shown here is derived from an EMBL/GenBank/DDBJ whole genome shotgun (WGS) entry which is preliminary data.</text>
</comment>
<accession>A0A9X4KPR0</accession>
<dbReference type="Gene3D" id="2.60.40.1180">
    <property type="entry name" value="Golgi alpha-mannosidase II"/>
    <property type="match status" value="1"/>
</dbReference>
<organism evidence="5 6">
    <name type="scientific">Cohnella rhizosphaerae</name>
    <dbReference type="NCBI Taxonomy" id="1457232"/>
    <lineage>
        <taxon>Bacteria</taxon>
        <taxon>Bacillati</taxon>
        <taxon>Bacillota</taxon>
        <taxon>Bacilli</taxon>
        <taxon>Bacillales</taxon>
        <taxon>Paenibacillaceae</taxon>
        <taxon>Cohnella</taxon>
    </lineage>
</organism>
<feature type="domain" description="SLH" evidence="4">
    <location>
        <begin position="1602"/>
        <end position="1657"/>
    </location>
</feature>
<feature type="signal peptide" evidence="3">
    <location>
        <begin position="1"/>
        <end position="33"/>
    </location>
</feature>
<name>A0A9X4KPR0_9BACL</name>
<dbReference type="Pfam" id="PF09479">
    <property type="entry name" value="Flg_new"/>
    <property type="match status" value="4"/>
</dbReference>
<sequence length="1657" mass="176065">MSRKWNKVLAHALVWCMAVVSFPFVTTSNPAFAEEPIEAPATATAAAAGSGTPDRIRDGVILHAFDWNLSVIQENLQAIADAGFTAIQTSPIMGSSSGGTGWASSYTPRNMVAGGNGNKFGDRDAFVSLTTAANALGIKVIVDVIANHMGAAANSDAPWNDSTYFHNVTGNVGYNDRFLLTQPEMISGLRDLDTHAKFVQDSYIAYLKDIIDAGASGFRYDAIKHIELDDDVPSPASIAAGATNPKYADGQFASDYIKNVTGAAKAYLEEKGRVNFQYGEVLQGGNPDMDRMQGYSKYVDLTASKYGHDVRSVLEVGDIGRLDKWADYGAEGLTPDRLVPWVESHDTYNNEGESLSFSPKQIRQGWAMIAARKDASPLFFARNINADGTQRANVRTSDNVANSRPQWTHPEVVAVNKFHNAMAGRDENLVSLGNNAVMIERGTNEAGGGAVLVNTSKTDRVLGSVPVKFLKDGFYVNALNPSDVFTVANGRISGTLPGNPAKVSNTDTNPNPGLVVLMDRESATPAILAAMPSDDDVIAGNSFTGNELKLRLSAVHVTEAMYAVNNGVAASFANDDIITVSANYNDPLTVTLMGRASGGNWMTREFTYTRVEPEKATAPPVAEPTHVNVYFSINRHANYQAWGTYTYGVRAYTFNPELFGGWPGGTMTRMKYNGADTHWYMIKMPRAAVGGIIFNTRTNADVQQQSNQPAITASMLNNEQLYFYGTSNTLTNYNINGSSDTGNNARANWDTAFAAGNNIGYAASGVFPPGRNGVMFNTSGGSAVANQYVRDGAKATRPATDPTRGGYLFDGKWYADAAMTQVYDFDKPVVNALGEDQIYAMTLYAGWIKLDADKALVDFNTQGGSPVMSVANVVYGTKIAAPQPPIRNGYTFGGWYKDAEFKNEWNFGADTVAASTTLFAKWNLVSYAIAYKDGAGSAVMPGTEPAAYSIVTPALDLIAPSPKEGYTFVGWFTDPQFKPSSKLTGIAEGSVGDLTLYARFDANRYNVALDPQSGSGGTASVSVSHGGKLPIGIAAPERAGYVFRGYYENTDGKGQQYYNSNGVRVFEGTWSTESVTSFNAHWVLQGDLDAETVKAAVAALEVGYAEGNDAALVTGNVTLPTAAAGDVSVTWSSDKPEVISAAGAVVRPAAGEPDAAVVLTATLTKGEATDKKTFTVVVKSLTIEDRTTLRQAIDAAQALQDGAVEGVNPGQYPAGSKAVLQAAIAAAETVYGNKAATAQQLDDALTAVASAADTFKKAVITQGPVITPDPATPTPTPTSTPTPTPTPAGDKKVVTTFNDEDLKRLSGDQVLSAAKDATQVLLPIQAADLTGNKPIRIQFNAVSVELPAEVLSAAQSSAAGRPADKTKIALEVAPVSQARAEQIQNAGLINRAAVKVVGQMYEFSLSVTTDGNEATKIGEFAKPLTLRFAVEGAVNPDLTGVYFIGGQNELQYAGGKLENNVIAAQVRHFSTYAVLEIDKRFSDVSESNWASPAIKSLAAKQIVNGTTETEFTPNRSVSRAEFAALLTRALGLRSTGSNPFNDVKKDAWYADAVAAVYEAGIVTGRDPQTFEPAKTITRQEAAVMLMRAYAFQSGNRDVPAAGAAFSDQAKISAWAQDAVSQANALGLLKGKGANVFMPQASLTRAEAAQIVYTLMNS</sequence>
<dbReference type="Pfam" id="PF07554">
    <property type="entry name" value="FIVAR"/>
    <property type="match status" value="1"/>
</dbReference>
<dbReference type="PANTHER" id="PTHR43447">
    <property type="entry name" value="ALPHA-AMYLASE"/>
    <property type="match status" value="1"/>
</dbReference>
<feature type="chain" id="PRO_5040735817" evidence="3">
    <location>
        <begin position="34"/>
        <end position="1657"/>
    </location>
</feature>
<dbReference type="SUPFAM" id="SSF51445">
    <property type="entry name" value="(Trans)glycosidases"/>
    <property type="match status" value="1"/>
</dbReference>
<feature type="domain" description="SLH" evidence="4">
    <location>
        <begin position="1477"/>
        <end position="1535"/>
    </location>
</feature>
<dbReference type="Gene3D" id="1.20.1270.90">
    <property type="entry name" value="AF1782-like"/>
    <property type="match status" value="1"/>
</dbReference>
<dbReference type="GO" id="GO:0030313">
    <property type="term" value="C:cell envelope"/>
    <property type="evidence" value="ECO:0007669"/>
    <property type="project" value="UniProtKB-SubCell"/>
</dbReference>
<dbReference type="InterPro" id="IPR046780">
    <property type="entry name" value="aBig_2"/>
</dbReference>
<gene>
    <name evidence="5" type="ORF">OMP40_03115</name>
</gene>
<dbReference type="Pfam" id="PF00395">
    <property type="entry name" value="SLH"/>
    <property type="match status" value="3"/>
</dbReference>
<proteinExistence type="predicted"/>
<dbReference type="EMBL" id="JAPDIA010000001">
    <property type="protein sequence ID" value="MDG0808505.1"/>
    <property type="molecule type" value="Genomic_DNA"/>
</dbReference>
<dbReference type="Pfam" id="PF00128">
    <property type="entry name" value="Alpha-amylase"/>
    <property type="match status" value="1"/>
</dbReference>
<evidence type="ECO:0000259" key="4">
    <source>
        <dbReference type="PROSITE" id="PS51272"/>
    </source>
</evidence>
<evidence type="ECO:0000256" key="1">
    <source>
        <dbReference type="ARBA" id="ARBA00004196"/>
    </source>
</evidence>
<dbReference type="PROSITE" id="PS51272">
    <property type="entry name" value="SLH"/>
    <property type="match status" value="3"/>
</dbReference>
<protein>
    <submittedName>
        <fullName evidence="5">InlB B-repeat-containing protein</fullName>
    </submittedName>
</protein>
<dbReference type="InterPro" id="IPR013780">
    <property type="entry name" value="Glyco_hydro_b"/>
</dbReference>
<evidence type="ECO:0000256" key="2">
    <source>
        <dbReference type="SAM" id="MobiDB-lite"/>
    </source>
</evidence>
<dbReference type="InterPro" id="IPR001119">
    <property type="entry name" value="SLH_dom"/>
</dbReference>
<keyword evidence="3" id="KW-0732">Signal</keyword>
<evidence type="ECO:0000313" key="6">
    <source>
        <dbReference type="Proteomes" id="UP001153404"/>
    </source>
</evidence>
<dbReference type="InterPro" id="IPR013378">
    <property type="entry name" value="InlB-like_B-rpt"/>
</dbReference>